<reference evidence="2" key="3">
    <citation type="submission" date="2025-09" db="UniProtKB">
        <authorList>
            <consortium name="Ensembl"/>
        </authorList>
    </citation>
    <scope>IDENTIFICATION</scope>
</reference>
<dbReference type="Gene3D" id="1.25.40.10">
    <property type="entry name" value="Tetratricopeptide repeat domain"/>
    <property type="match status" value="2"/>
</dbReference>
<sequence>SICSQLAAVAPAQQSYQNTVQVLQGFARFLSGDQQGALEDFQAVIEHSAPHPSSCVRALCGRGLLRMLADSHYLAALDYMTASRLHPQETALTVRCLIPWNLRGLLFTVLLEQGRAMLEGAGRGSSQGGRSPSPIPEQQQQQQRDQPPSRLPERDCSSSHKTPAGVQALAALLMELEPGSAAPRILAADALYRLGRAEEAYRLLLSLGHPSPRSPVLARLALLQLHRGFLYDANQLLKKLTQCGDTSCLLPLLAVAGTADRALLQEQCHTAAMCILEGPKADLSIREAVSYLTISIIASGGVAEDSLLARARCYALLGQRKTAIFDFNAILKERSEHVQALCGRGFTYLTLNQQKECTQDILAALQVDAAAVTQDILSLKEKASKLICDWLHQHCRTGLSEITAANAVPCREELLKEAFLIGGALMKIDCRDPRWHLLYIDTLLARGALEAAGAHLRQIFGQEPREAVAQARWGVVEAWQRNAMGAARGLSEIAEREASTLSFLLTLLSAQHRKHLAQVLTQPRS</sequence>
<dbReference type="eggNOG" id="ENOG502QRDY">
    <property type="taxonomic scope" value="Eukaryota"/>
</dbReference>
<dbReference type="PANTHER" id="PTHR44874:SF1">
    <property type="entry name" value="TETRATRICOPEPTIDE REPEAT PROTEIN 34"/>
    <property type="match status" value="1"/>
</dbReference>
<dbReference type="SUPFAM" id="SSF48452">
    <property type="entry name" value="TPR-like"/>
    <property type="match status" value="2"/>
</dbReference>
<dbReference type="Bgee" id="ENSLOCG00000004222">
    <property type="expression patterns" value="Expressed in larva"/>
</dbReference>
<dbReference type="InterPro" id="IPR042161">
    <property type="entry name" value="TTC34"/>
</dbReference>
<dbReference type="PANTHER" id="PTHR44874">
    <property type="entry name" value="TETRATRICOPEPTIDE REPEAT PROTEIN 34"/>
    <property type="match status" value="1"/>
</dbReference>
<dbReference type="SMART" id="SM00028">
    <property type="entry name" value="TPR"/>
    <property type="match status" value="4"/>
</dbReference>
<feature type="compositionally biased region" description="Low complexity" evidence="1">
    <location>
        <begin position="128"/>
        <end position="148"/>
    </location>
</feature>
<dbReference type="InterPro" id="IPR019734">
    <property type="entry name" value="TPR_rpt"/>
</dbReference>
<dbReference type="OMA" id="HVEEAYC"/>
<dbReference type="HOGENOM" id="CLU_519322_0_0_1"/>
<accession>W5M9L1</accession>
<organism evidence="2 3">
    <name type="scientific">Lepisosteus oculatus</name>
    <name type="common">Spotted gar</name>
    <dbReference type="NCBI Taxonomy" id="7918"/>
    <lineage>
        <taxon>Eukaryota</taxon>
        <taxon>Metazoa</taxon>
        <taxon>Chordata</taxon>
        <taxon>Craniata</taxon>
        <taxon>Vertebrata</taxon>
        <taxon>Euteleostomi</taxon>
        <taxon>Actinopterygii</taxon>
        <taxon>Neopterygii</taxon>
        <taxon>Holostei</taxon>
        <taxon>Semionotiformes</taxon>
        <taxon>Lepisosteidae</taxon>
        <taxon>Lepisosteus</taxon>
    </lineage>
</organism>
<name>W5M9L1_LEPOC</name>
<dbReference type="Proteomes" id="UP000018468">
    <property type="component" value="Linkage group LG25"/>
</dbReference>
<protein>
    <submittedName>
        <fullName evidence="2">Tetratricopeptide repeat domain 34</fullName>
    </submittedName>
</protein>
<reference evidence="3" key="1">
    <citation type="submission" date="2011-12" db="EMBL/GenBank/DDBJ databases">
        <title>The Draft Genome of Lepisosteus oculatus.</title>
        <authorList>
            <consortium name="The Broad Institute Genome Assembly &amp; Analysis Group"/>
            <consortium name="Computational R&amp;D Group"/>
            <consortium name="and Sequencing Platform"/>
            <person name="Di Palma F."/>
            <person name="Alfoldi J."/>
            <person name="Johnson J."/>
            <person name="Berlin A."/>
            <person name="Gnerre S."/>
            <person name="Jaffe D."/>
            <person name="MacCallum I."/>
            <person name="Young S."/>
            <person name="Walker B.J."/>
            <person name="Lander E.S."/>
            <person name="Lindblad-Toh K."/>
        </authorList>
    </citation>
    <scope>NUCLEOTIDE SEQUENCE [LARGE SCALE GENOMIC DNA]</scope>
</reference>
<dbReference type="STRING" id="7918.ENSLOCP00000005070"/>
<dbReference type="InParanoid" id="W5M9L1"/>
<proteinExistence type="predicted"/>
<feature type="region of interest" description="Disordered" evidence="1">
    <location>
        <begin position="120"/>
        <end position="161"/>
    </location>
</feature>
<keyword evidence="3" id="KW-1185">Reference proteome</keyword>
<dbReference type="Ensembl" id="ENSLOCT00000005078.1">
    <property type="protein sequence ID" value="ENSLOCP00000005070.1"/>
    <property type="gene ID" value="ENSLOCG00000004222.1"/>
</dbReference>
<reference evidence="2" key="2">
    <citation type="submission" date="2025-08" db="UniProtKB">
        <authorList>
            <consortium name="Ensembl"/>
        </authorList>
    </citation>
    <scope>IDENTIFICATION</scope>
</reference>
<dbReference type="AlphaFoldDB" id="W5M9L1"/>
<dbReference type="GeneTree" id="ENSGT00390000003047"/>
<evidence type="ECO:0000256" key="1">
    <source>
        <dbReference type="SAM" id="MobiDB-lite"/>
    </source>
</evidence>
<evidence type="ECO:0000313" key="3">
    <source>
        <dbReference type="Proteomes" id="UP000018468"/>
    </source>
</evidence>
<dbReference type="InterPro" id="IPR011990">
    <property type="entry name" value="TPR-like_helical_dom_sf"/>
</dbReference>
<evidence type="ECO:0000313" key="2">
    <source>
        <dbReference type="Ensembl" id="ENSLOCP00000005070.1"/>
    </source>
</evidence>
<dbReference type="EMBL" id="AHAT01009759">
    <property type="status" value="NOT_ANNOTATED_CDS"/>
    <property type="molecule type" value="Genomic_DNA"/>
</dbReference>